<dbReference type="Pfam" id="PF09331">
    <property type="entry name" value="DUF1985"/>
    <property type="match status" value="1"/>
</dbReference>
<accession>A0A7J6DMV4</accession>
<protein>
    <recommendedName>
        <fullName evidence="2">DUF1985 domain-containing protein</fullName>
    </recommendedName>
</protein>
<proteinExistence type="predicted"/>
<keyword evidence="4" id="KW-1185">Reference proteome</keyword>
<dbReference type="AlphaFoldDB" id="A0A7J6DMV4"/>
<organism evidence="3 4">
    <name type="scientific">Cannabis sativa</name>
    <name type="common">Hemp</name>
    <name type="synonym">Marijuana</name>
    <dbReference type="NCBI Taxonomy" id="3483"/>
    <lineage>
        <taxon>Eukaryota</taxon>
        <taxon>Viridiplantae</taxon>
        <taxon>Streptophyta</taxon>
        <taxon>Embryophyta</taxon>
        <taxon>Tracheophyta</taxon>
        <taxon>Spermatophyta</taxon>
        <taxon>Magnoliopsida</taxon>
        <taxon>eudicotyledons</taxon>
        <taxon>Gunneridae</taxon>
        <taxon>Pentapetalae</taxon>
        <taxon>rosids</taxon>
        <taxon>fabids</taxon>
        <taxon>Rosales</taxon>
        <taxon>Cannabaceae</taxon>
        <taxon>Cannabis</taxon>
    </lineage>
</organism>
<reference evidence="3 4" key="1">
    <citation type="journal article" date="2020" name="bioRxiv">
        <title>Sequence and annotation of 42 cannabis genomes reveals extensive copy number variation in cannabinoid synthesis and pathogen resistance genes.</title>
        <authorList>
            <person name="Mckernan K.J."/>
            <person name="Helbert Y."/>
            <person name="Kane L.T."/>
            <person name="Ebling H."/>
            <person name="Zhang L."/>
            <person name="Liu B."/>
            <person name="Eaton Z."/>
            <person name="Mclaughlin S."/>
            <person name="Kingan S."/>
            <person name="Baybayan P."/>
            <person name="Concepcion G."/>
            <person name="Jordan M."/>
            <person name="Riva A."/>
            <person name="Barbazuk W."/>
            <person name="Harkins T."/>
        </authorList>
    </citation>
    <scope>NUCLEOTIDE SEQUENCE [LARGE SCALE GENOMIC DNA]</scope>
    <source>
        <strain evidence="4">cv. Jamaican Lion 4</strain>
        <tissue evidence="3">Leaf</tissue>
    </source>
</reference>
<comment type="caution">
    <text evidence="3">The sequence shown here is derived from an EMBL/GenBank/DDBJ whole genome shotgun (WGS) entry which is preliminary data.</text>
</comment>
<feature type="domain" description="DUF1985" evidence="2">
    <location>
        <begin position="104"/>
        <end position="173"/>
    </location>
</feature>
<evidence type="ECO:0000313" key="4">
    <source>
        <dbReference type="Proteomes" id="UP000583929"/>
    </source>
</evidence>
<evidence type="ECO:0000259" key="2">
    <source>
        <dbReference type="Pfam" id="PF09331"/>
    </source>
</evidence>
<dbReference type="EMBL" id="JAATIQ010000825">
    <property type="protein sequence ID" value="KAF4347296.1"/>
    <property type="molecule type" value="Genomic_DNA"/>
</dbReference>
<feature type="compositionally biased region" description="Basic and acidic residues" evidence="1">
    <location>
        <begin position="31"/>
        <end position="42"/>
    </location>
</feature>
<evidence type="ECO:0000256" key="1">
    <source>
        <dbReference type="SAM" id="MobiDB-lite"/>
    </source>
</evidence>
<dbReference type="InterPro" id="IPR015410">
    <property type="entry name" value="DUF1985"/>
</dbReference>
<sequence>MENVSDRSVGSGGSSDGSRGSALQTKRKRVVEKVKKEDDQNMKKMKQVAEDLPEDYDSEDLEVDVRNDLKLGEKIQGKVMLFPNQDNIVVKNIKSKWTKDQRISENEKEIWFKFGAENFRFSLAEFAIVFGLLCVGDFDLSKHTHRENTFVDRYFCDQSVTVSAIEHRSPNCDSNRRRSPLHLRKSLSSSASCKGLEQGCDFPLVLSSECLVHLLSYVLNPESRFVLCSEIMELPQKADLGDVKPNNVAEDTVKVVVETLRMSTFLKISEDGKKVGRTNELMEPEELIEQLDSRTVAISPFEHNTKQEGMEAFFGKFAKVLQCKPLCVCDRKKVNILLLMHVLPPLSTP</sequence>
<feature type="region of interest" description="Disordered" evidence="1">
    <location>
        <begin position="1"/>
        <end position="49"/>
    </location>
</feature>
<evidence type="ECO:0000313" key="3">
    <source>
        <dbReference type="EMBL" id="KAF4347296.1"/>
    </source>
</evidence>
<name>A0A7J6DMV4_CANSA</name>
<gene>
    <name evidence="3" type="ORF">G4B88_002884</name>
</gene>
<dbReference type="Proteomes" id="UP000583929">
    <property type="component" value="Unassembled WGS sequence"/>
</dbReference>